<gene>
    <name evidence="9" type="ORF">ATK86_1103</name>
</gene>
<evidence type="ECO:0000313" key="9">
    <source>
        <dbReference type="EMBL" id="PKV99062.1"/>
    </source>
</evidence>
<keyword evidence="5 9" id="KW-0418">Kinase</keyword>
<dbReference type="GO" id="GO:0005886">
    <property type="term" value="C:plasma membrane"/>
    <property type="evidence" value="ECO:0007669"/>
    <property type="project" value="TreeGrafter"/>
</dbReference>
<dbReference type="EC" id="2.7.13.3" evidence="2"/>
<feature type="region of interest" description="Disordered" evidence="6">
    <location>
        <begin position="648"/>
        <end position="675"/>
    </location>
</feature>
<feature type="region of interest" description="Disordered" evidence="6">
    <location>
        <begin position="1"/>
        <end position="23"/>
    </location>
</feature>
<dbReference type="InterPro" id="IPR036890">
    <property type="entry name" value="HATPase_C_sf"/>
</dbReference>
<feature type="transmembrane region" description="Helical" evidence="7">
    <location>
        <begin position="325"/>
        <end position="350"/>
    </location>
</feature>
<keyword evidence="7" id="KW-0472">Membrane</keyword>
<dbReference type="PANTHER" id="PTHR45436:SF5">
    <property type="entry name" value="SENSOR HISTIDINE KINASE TRCS"/>
    <property type="match status" value="1"/>
</dbReference>
<evidence type="ECO:0000256" key="6">
    <source>
        <dbReference type="SAM" id="MobiDB-lite"/>
    </source>
</evidence>
<accession>A0A2N3WYS7</accession>
<keyword evidence="4" id="KW-0808">Transferase</keyword>
<dbReference type="Pfam" id="PF02518">
    <property type="entry name" value="HATPase_c"/>
    <property type="match status" value="1"/>
</dbReference>
<dbReference type="InterPro" id="IPR003594">
    <property type="entry name" value="HATPase_dom"/>
</dbReference>
<dbReference type="EMBL" id="PJMW01000001">
    <property type="protein sequence ID" value="PKV99062.1"/>
    <property type="molecule type" value="Genomic_DNA"/>
</dbReference>
<evidence type="ECO:0000256" key="2">
    <source>
        <dbReference type="ARBA" id="ARBA00012438"/>
    </source>
</evidence>
<dbReference type="SUPFAM" id="SSF55874">
    <property type="entry name" value="ATPase domain of HSP90 chaperone/DNA topoisomerase II/histidine kinase"/>
    <property type="match status" value="1"/>
</dbReference>
<evidence type="ECO:0000256" key="3">
    <source>
        <dbReference type="ARBA" id="ARBA00022553"/>
    </source>
</evidence>
<dbReference type="Gene3D" id="3.30.565.10">
    <property type="entry name" value="Histidine kinase-like ATPase, C-terminal domain"/>
    <property type="match status" value="1"/>
</dbReference>
<keyword evidence="3" id="KW-0597">Phosphoprotein</keyword>
<evidence type="ECO:0000256" key="5">
    <source>
        <dbReference type="ARBA" id="ARBA00022777"/>
    </source>
</evidence>
<feature type="domain" description="Histidine kinase/HSP90-like ATPase" evidence="8">
    <location>
        <begin position="534"/>
        <end position="644"/>
    </location>
</feature>
<keyword evidence="7" id="KW-0812">Transmembrane</keyword>
<organism evidence="9 10">
    <name type="scientific">Nocardia fluminea</name>
    <dbReference type="NCBI Taxonomy" id="134984"/>
    <lineage>
        <taxon>Bacteria</taxon>
        <taxon>Bacillati</taxon>
        <taxon>Actinomycetota</taxon>
        <taxon>Actinomycetes</taxon>
        <taxon>Mycobacteriales</taxon>
        <taxon>Nocardiaceae</taxon>
        <taxon>Nocardia</taxon>
    </lineage>
</organism>
<evidence type="ECO:0000256" key="1">
    <source>
        <dbReference type="ARBA" id="ARBA00000085"/>
    </source>
</evidence>
<dbReference type="RefSeq" id="WP_245914139.1">
    <property type="nucleotide sequence ID" value="NZ_PJMW01000001.1"/>
</dbReference>
<dbReference type="InterPro" id="IPR013587">
    <property type="entry name" value="Nitrate/nitrite_sensing"/>
</dbReference>
<evidence type="ECO:0000256" key="7">
    <source>
        <dbReference type="SAM" id="Phobius"/>
    </source>
</evidence>
<feature type="compositionally biased region" description="Polar residues" evidence="6">
    <location>
        <begin position="878"/>
        <end position="887"/>
    </location>
</feature>
<dbReference type="Pfam" id="PF08376">
    <property type="entry name" value="NIT"/>
    <property type="match status" value="1"/>
</dbReference>
<dbReference type="GO" id="GO:0004673">
    <property type="term" value="F:protein histidine kinase activity"/>
    <property type="evidence" value="ECO:0007669"/>
    <property type="project" value="UniProtKB-EC"/>
</dbReference>
<comment type="caution">
    <text evidence="9">The sequence shown here is derived from an EMBL/GenBank/DDBJ whole genome shotgun (WGS) entry which is preliminary data.</text>
</comment>
<dbReference type="Proteomes" id="UP000233766">
    <property type="component" value="Unassembled WGS sequence"/>
</dbReference>
<evidence type="ECO:0000259" key="8">
    <source>
        <dbReference type="SMART" id="SM00387"/>
    </source>
</evidence>
<reference evidence="9 10" key="1">
    <citation type="submission" date="2017-12" db="EMBL/GenBank/DDBJ databases">
        <title>Sequencing the genomes of 1000 Actinobacteria strains.</title>
        <authorList>
            <person name="Klenk H.-P."/>
        </authorList>
    </citation>
    <scope>NUCLEOTIDE SEQUENCE [LARGE SCALE GENOMIC DNA]</scope>
    <source>
        <strain evidence="9 10">DSM 44489</strain>
    </source>
</reference>
<name>A0A2N3WYS7_9NOCA</name>
<dbReference type="AlphaFoldDB" id="A0A2N3WYS7"/>
<dbReference type="PANTHER" id="PTHR45436">
    <property type="entry name" value="SENSOR HISTIDINE KINASE YKOH"/>
    <property type="match status" value="1"/>
</dbReference>
<feature type="transmembrane region" description="Helical" evidence="7">
    <location>
        <begin position="37"/>
        <end position="56"/>
    </location>
</feature>
<dbReference type="SMART" id="SM00387">
    <property type="entry name" value="HATPase_c"/>
    <property type="match status" value="1"/>
</dbReference>
<feature type="region of interest" description="Disordered" evidence="6">
    <location>
        <begin position="691"/>
        <end position="907"/>
    </location>
</feature>
<keyword evidence="10" id="KW-1185">Reference proteome</keyword>
<comment type="catalytic activity">
    <reaction evidence="1">
        <text>ATP + protein L-histidine = ADP + protein N-phospho-L-histidine.</text>
        <dbReference type="EC" id="2.7.13.3"/>
    </reaction>
</comment>
<dbReference type="GO" id="GO:0000160">
    <property type="term" value="P:phosphorelay signal transduction system"/>
    <property type="evidence" value="ECO:0007669"/>
    <property type="project" value="TreeGrafter"/>
</dbReference>
<evidence type="ECO:0000313" key="10">
    <source>
        <dbReference type="Proteomes" id="UP000233766"/>
    </source>
</evidence>
<evidence type="ECO:0000256" key="4">
    <source>
        <dbReference type="ARBA" id="ARBA00022679"/>
    </source>
</evidence>
<feature type="compositionally biased region" description="Basic and acidic residues" evidence="6">
    <location>
        <begin position="856"/>
        <end position="877"/>
    </location>
</feature>
<proteinExistence type="predicted"/>
<sequence>MRARSRPTSTGTRSDGGARQRRAGAGLIRPRTISGQLARILVVSLVLVLALLGLTMSTQVSAYRRSGETVDAVAVALAAQDLVQQVQRERGLSNGLLGGDQRLRQSVTDQRAGTDAALHALVNAVVGEPPGAGEVRSALGHLAGLPAIRSQVDNRNVTRQAAFQFYTDGIDALNRLSLGLDQARDPAVRHGLQALYALGDAKEFAARERGFLNGVFAAGEFAPGEYVQFLDIRAARNAALTAFGHDATPAQRARLDAVLASESATRATESENIAIASTLGPLVEQVDPAVWWAQMTSVIDEQRIVQQVIGDDVGARAERLRRDAALLLAAFALAALLAIAVEFVLVFASIKAIVRPLARLATEADDVASTRLPEVIAAWHSSADAQPDPPAPVRTPAGAGVEIAAVAHALDRVQTTAFDLASEQALVRRNTTESMANLARRNQNLVRRQLGLISEFEREELDPKALSNLFELDHLATRMRRNAESLLVLVGEASPRRWAEPIALTDVIRAGLSEVDDYRRVVLRRIDDIAVTGAVVSELAHILAELIENGLAFSPPDLEVEVYGRKVPGGYLLAVVDHGVGMPAEQLAEANARLRGEQDFIVASTRYLGHYVVGRLAGRLGIDVELNTSPVSGIVARLLLPPSLLADGKAGPTGDSRNGAASQGPAEPGSMERTATSGVAMVGSVVPARNGATIGSATPGHHAVQPGVTGAERAGSRPIGSSDATSPVNRGGPAAPADTNGRSRHSRPAESGANGSGADSARHPSTGSAYAQFLSSATDSAHSRNGGARDGASAEDRYGVIAPEQSEGAARGRNGSARPRSHELPAVESIGTAAVERTRNGLVKRSKRAKITGAPERPRRDSAARPDRPPVVERTPDQTRSMLSSFRTGHERGGETESASIPVDPTR</sequence>
<feature type="compositionally biased region" description="Polar residues" evidence="6">
    <location>
        <begin position="763"/>
        <end position="780"/>
    </location>
</feature>
<protein>
    <recommendedName>
        <fullName evidence="2">histidine kinase</fullName>
        <ecNumber evidence="2">2.7.13.3</ecNumber>
    </recommendedName>
</protein>
<keyword evidence="7" id="KW-1133">Transmembrane helix</keyword>
<feature type="compositionally biased region" description="Polar residues" evidence="6">
    <location>
        <begin position="1"/>
        <end position="13"/>
    </location>
</feature>
<dbReference type="InterPro" id="IPR050428">
    <property type="entry name" value="TCS_sensor_his_kinase"/>
</dbReference>